<keyword evidence="4" id="KW-1185">Reference proteome</keyword>
<evidence type="ECO:0000256" key="2">
    <source>
        <dbReference type="SAM" id="SignalP"/>
    </source>
</evidence>
<name>A0ABV8PJ71_9FLAO</name>
<accession>A0ABV8PJ71</accession>
<organism evidence="3 4">
    <name type="scientific">Flagellimonas marina</name>
    <dbReference type="NCBI Taxonomy" id="1775168"/>
    <lineage>
        <taxon>Bacteria</taxon>
        <taxon>Pseudomonadati</taxon>
        <taxon>Bacteroidota</taxon>
        <taxon>Flavobacteriia</taxon>
        <taxon>Flavobacteriales</taxon>
        <taxon>Flavobacteriaceae</taxon>
        <taxon>Flagellimonas</taxon>
    </lineage>
</organism>
<gene>
    <name evidence="3" type="ORF">ACFOWS_02210</name>
</gene>
<feature type="chain" id="PRO_5045416811" evidence="2">
    <location>
        <begin position="19"/>
        <end position="403"/>
    </location>
</feature>
<dbReference type="SUPFAM" id="SSF49503">
    <property type="entry name" value="Cupredoxins"/>
    <property type="match status" value="1"/>
</dbReference>
<dbReference type="Proteomes" id="UP001595841">
    <property type="component" value="Unassembled WGS sequence"/>
</dbReference>
<dbReference type="PANTHER" id="PTHR39335:SF1">
    <property type="entry name" value="BLL4220 PROTEIN"/>
    <property type="match status" value="1"/>
</dbReference>
<dbReference type="RefSeq" id="WP_379762301.1">
    <property type="nucleotide sequence ID" value="NZ_JBHSCL010000002.1"/>
</dbReference>
<feature type="region of interest" description="Disordered" evidence="1">
    <location>
        <begin position="21"/>
        <end position="40"/>
    </location>
</feature>
<dbReference type="EMBL" id="JBHSCL010000002">
    <property type="protein sequence ID" value="MFC4218926.1"/>
    <property type="molecule type" value="Genomic_DNA"/>
</dbReference>
<evidence type="ECO:0000313" key="3">
    <source>
        <dbReference type="EMBL" id="MFC4218926.1"/>
    </source>
</evidence>
<keyword evidence="2" id="KW-0732">Signal</keyword>
<dbReference type="InterPro" id="IPR005297">
    <property type="entry name" value="Lipoprotein_repeat"/>
</dbReference>
<comment type="caution">
    <text evidence="3">The sequence shown here is derived from an EMBL/GenBank/DDBJ whole genome shotgun (WGS) entry which is preliminary data.</text>
</comment>
<feature type="signal peptide" evidence="2">
    <location>
        <begin position="1"/>
        <end position="18"/>
    </location>
</feature>
<protein>
    <submittedName>
        <fullName evidence="3">Uncharacterized protein</fullName>
    </submittedName>
</protein>
<evidence type="ECO:0000256" key="1">
    <source>
        <dbReference type="SAM" id="MobiDB-lite"/>
    </source>
</evidence>
<proteinExistence type="predicted"/>
<evidence type="ECO:0000313" key="4">
    <source>
        <dbReference type="Proteomes" id="UP001595841"/>
    </source>
</evidence>
<reference evidence="4" key="1">
    <citation type="journal article" date="2019" name="Int. J. Syst. Evol. Microbiol.">
        <title>The Global Catalogue of Microorganisms (GCM) 10K type strain sequencing project: providing services to taxonomists for standard genome sequencing and annotation.</title>
        <authorList>
            <consortium name="The Broad Institute Genomics Platform"/>
            <consortium name="The Broad Institute Genome Sequencing Center for Infectious Disease"/>
            <person name="Wu L."/>
            <person name="Ma J."/>
        </authorList>
    </citation>
    <scope>NUCLEOTIDE SEQUENCE [LARGE SCALE GENOMIC DNA]</scope>
    <source>
        <strain evidence="4">CGMCC 1.15774</strain>
    </source>
</reference>
<dbReference type="PANTHER" id="PTHR39335">
    <property type="entry name" value="BLL4220 PROTEIN"/>
    <property type="match status" value="1"/>
</dbReference>
<dbReference type="InterPro" id="IPR008972">
    <property type="entry name" value="Cupredoxin"/>
</dbReference>
<dbReference type="Gene3D" id="2.60.40.420">
    <property type="entry name" value="Cupredoxins - blue copper proteins"/>
    <property type="match status" value="1"/>
</dbReference>
<sequence>MKKTILTFFVLAAMVACSEDDGYVNDNTPDPNEDSNDPGDEVTANQVKLRNDATFGQVLTDADGFTLYFFAPDSDGNSRCNGGCADVWPVFNPSELTLDDGLDSADFGNITREDGANQTTFKGWPLYRFSNDTAAGDVNGDGAGGTWFVAKPDYSIMITRAQLVGRDSEGNETNLTSTYEPGEEETFYMTNASGRTIYHFSNDSKDTNTFTNEDFSNDGVWPILTIDVVNIPSIFDAADFGMIDVFGETQVTYKGWPLYYFGGDENRGDNFGVGFPSAGVWPIVNPDTEPAPEPESTVESYDVTNQGATAYVFDGEELENVANPDLTLKRGQTYELNVNVPGHPFFIKTEQTLGTGETFDNGVANNGATSGTITFTVPETAPDTLFYICEFHSSMTGTLTIVD</sequence>
<dbReference type="PROSITE" id="PS51257">
    <property type="entry name" value="PROKAR_LIPOPROTEIN"/>
    <property type="match status" value="1"/>
</dbReference>
<dbReference type="Pfam" id="PF03640">
    <property type="entry name" value="Lipoprotein_15"/>
    <property type="match status" value="3"/>
</dbReference>
<feature type="compositionally biased region" description="Acidic residues" evidence="1">
    <location>
        <begin position="31"/>
        <end position="40"/>
    </location>
</feature>